<evidence type="ECO:0008006" key="4">
    <source>
        <dbReference type="Google" id="ProtNLM"/>
    </source>
</evidence>
<dbReference type="AlphaFoldDB" id="A0A8D5AHQ3"/>
<dbReference type="EMBL" id="AP019782">
    <property type="protein sequence ID" value="BBL71698.1"/>
    <property type="molecule type" value="Genomic_DNA"/>
</dbReference>
<evidence type="ECO:0000313" key="2">
    <source>
        <dbReference type="EMBL" id="BBL71698.1"/>
    </source>
</evidence>
<gene>
    <name evidence="2" type="ORF">MoryE10_23040</name>
</gene>
<evidence type="ECO:0000313" key="3">
    <source>
        <dbReference type="Proteomes" id="UP000824988"/>
    </source>
</evidence>
<dbReference type="Proteomes" id="UP000824988">
    <property type="component" value="Chromosome"/>
</dbReference>
<evidence type="ECO:0000256" key="1">
    <source>
        <dbReference type="SAM" id="SignalP"/>
    </source>
</evidence>
<protein>
    <recommendedName>
        <fullName evidence="4">Porin</fullName>
    </recommendedName>
</protein>
<reference evidence="2" key="1">
    <citation type="submission" date="2019-06" db="EMBL/GenBank/DDBJ databases">
        <title>Complete genome sequence of Methylogaea oryzae strain JCM16910.</title>
        <authorList>
            <person name="Asakawa S."/>
        </authorList>
    </citation>
    <scope>NUCLEOTIDE SEQUENCE</scope>
    <source>
        <strain evidence="2">E10</strain>
    </source>
</reference>
<feature type="signal peptide" evidence="1">
    <location>
        <begin position="1"/>
        <end position="28"/>
    </location>
</feature>
<dbReference type="Pfam" id="PF07396">
    <property type="entry name" value="Porin_O_P"/>
    <property type="match status" value="1"/>
</dbReference>
<dbReference type="InterPro" id="IPR010870">
    <property type="entry name" value="Porin_O/P"/>
</dbReference>
<accession>A0A8D5AHQ3</accession>
<name>A0A8D5AHQ3_9GAMM</name>
<proteinExistence type="predicted"/>
<organism evidence="2 3">
    <name type="scientific">Methylogaea oryzae</name>
    <dbReference type="NCBI Taxonomy" id="1295382"/>
    <lineage>
        <taxon>Bacteria</taxon>
        <taxon>Pseudomonadati</taxon>
        <taxon>Pseudomonadota</taxon>
        <taxon>Gammaproteobacteria</taxon>
        <taxon>Methylococcales</taxon>
        <taxon>Methylococcaceae</taxon>
        <taxon>Methylogaea</taxon>
    </lineage>
</organism>
<dbReference type="KEGG" id="moz:MoryE10_23040"/>
<keyword evidence="1" id="KW-0732">Signal</keyword>
<dbReference type="RefSeq" id="WP_246598848.1">
    <property type="nucleotide sequence ID" value="NZ_AP019782.1"/>
</dbReference>
<keyword evidence="3" id="KW-1185">Reference proteome</keyword>
<feature type="chain" id="PRO_5034067305" description="Porin" evidence="1">
    <location>
        <begin position="29"/>
        <end position="528"/>
    </location>
</feature>
<sequence length="528" mass="56574">MKANKKLGLRSGATLGAAALVFSAGAAAADKELLDMLVKNGAINKTQYDTLLKKADLSKSDVKDAHAGNAHVVLGDKGLEIGSNDGNFKAAIGGRLQLDGQTNWNSHNLPNATGANTTNALADGTSLRRARLHAEGTFFKDYDYKFEYDFTRGPGTTAAGVTDAYIRWNALKPFALTVGQFKEPFSLEEATSNRFLTFIERNMAVNAFSDNPNAYRIGAMGSYSEQRWMAAGALMSESVGGSGLTCNAAGTCTNVNGATLYNTSSVNTNGNANRNNGSGNSSWDVTGRVAGRPWYNSETEFLHVGASGSYRTINNNYTGNSAFNNGGTLFAASIGNVDRTALLNTGNLTKGNKGAAGSYELDHYTRFGAESALVYGPFSMQGEYIRTGLQGNGYKDEVLEGYYGYGSYFLTGESRKYKASTGAWDRITPSRNFDMNGGWGAWEVAAGYDYLNLKDGTVNGGRAQTAKIGLNWYPNSHVRLMANYVHVLNIDTAPTASGTTVVNQPGARSQAFNNTNPDMLQFRAQVDF</sequence>